<comment type="caution">
    <text evidence="2">The sequence shown here is derived from an EMBL/GenBank/DDBJ whole genome shotgun (WGS) entry which is preliminary data.</text>
</comment>
<feature type="region of interest" description="Disordered" evidence="1">
    <location>
        <begin position="1"/>
        <end position="31"/>
    </location>
</feature>
<organism evidence="2 3">
    <name type="scientific">Hevea brasiliensis</name>
    <name type="common">Para rubber tree</name>
    <name type="synonym">Siphonia brasiliensis</name>
    <dbReference type="NCBI Taxonomy" id="3981"/>
    <lineage>
        <taxon>Eukaryota</taxon>
        <taxon>Viridiplantae</taxon>
        <taxon>Streptophyta</taxon>
        <taxon>Embryophyta</taxon>
        <taxon>Tracheophyta</taxon>
        <taxon>Spermatophyta</taxon>
        <taxon>Magnoliopsida</taxon>
        <taxon>eudicotyledons</taxon>
        <taxon>Gunneridae</taxon>
        <taxon>Pentapetalae</taxon>
        <taxon>rosids</taxon>
        <taxon>fabids</taxon>
        <taxon>Malpighiales</taxon>
        <taxon>Euphorbiaceae</taxon>
        <taxon>Crotonoideae</taxon>
        <taxon>Micrandreae</taxon>
        <taxon>Hevea</taxon>
    </lineage>
</organism>
<keyword evidence="3" id="KW-1185">Reference proteome</keyword>
<evidence type="ECO:0000256" key="1">
    <source>
        <dbReference type="SAM" id="MobiDB-lite"/>
    </source>
</evidence>
<dbReference type="EMBL" id="JAAGAX010000001">
    <property type="protein sequence ID" value="KAF2325746.1"/>
    <property type="molecule type" value="Genomic_DNA"/>
</dbReference>
<evidence type="ECO:0000313" key="2">
    <source>
        <dbReference type="EMBL" id="KAF2325746.1"/>
    </source>
</evidence>
<dbReference type="Proteomes" id="UP000467840">
    <property type="component" value="Chromosome 5"/>
</dbReference>
<reference evidence="2 3" key="1">
    <citation type="journal article" date="2020" name="Mol. Plant">
        <title>The Chromosome-Based Rubber Tree Genome Provides New Insights into Spurge Genome Evolution and Rubber Biosynthesis.</title>
        <authorList>
            <person name="Liu J."/>
            <person name="Shi C."/>
            <person name="Shi C.C."/>
            <person name="Li W."/>
            <person name="Zhang Q.J."/>
            <person name="Zhang Y."/>
            <person name="Li K."/>
            <person name="Lu H.F."/>
            <person name="Shi C."/>
            <person name="Zhu S.T."/>
            <person name="Xiao Z.Y."/>
            <person name="Nan H."/>
            <person name="Yue Y."/>
            <person name="Zhu X.G."/>
            <person name="Wu Y."/>
            <person name="Hong X.N."/>
            <person name="Fan G.Y."/>
            <person name="Tong Y."/>
            <person name="Zhang D."/>
            <person name="Mao C.L."/>
            <person name="Liu Y.L."/>
            <person name="Hao S.J."/>
            <person name="Liu W.Q."/>
            <person name="Lv M.Q."/>
            <person name="Zhang H.B."/>
            <person name="Liu Y."/>
            <person name="Hu-Tang G.R."/>
            <person name="Wang J.P."/>
            <person name="Wang J.H."/>
            <person name="Sun Y.H."/>
            <person name="Ni S.B."/>
            <person name="Chen W.B."/>
            <person name="Zhang X.C."/>
            <person name="Jiao Y.N."/>
            <person name="Eichler E.E."/>
            <person name="Li G.H."/>
            <person name="Liu X."/>
            <person name="Gao L.Z."/>
        </authorList>
    </citation>
    <scope>NUCLEOTIDE SEQUENCE [LARGE SCALE GENOMIC DNA]</scope>
    <source>
        <strain evidence="3">cv. GT1</strain>
        <tissue evidence="2">Leaf</tissue>
    </source>
</reference>
<protein>
    <submittedName>
        <fullName evidence="2">Uncharacterized protein</fullName>
    </submittedName>
</protein>
<accession>A0A6A6NL15</accession>
<gene>
    <name evidence="2" type="ORF">GH714_034939</name>
</gene>
<evidence type="ECO:0000313" key="3">
    <source>
        <dbReference type="Proteomes" id="UP000467840"/>
    </source>
</evidence>
<proteinExistence type="predicted"/>
<name>A0A6A6NL15_HEVBR</name>
<sequence length="114" mass="12359">MVKKPQAPSIAPVEVSDTSGTDSGTPSGADSYSISNVSFERHYRTHEEVHSLIFSKSDHVTQEVADVGRDDDTLRDVYLPTSPKDFDFSFLAQFSSSSSAYLIAIPSDTIVTVA</sequence>
<dbReference type="AlphaFoldDB" id="A0A6A6NL15"/>
<feature type="compositionally biased region" description="Low complexity" evidence="1">
    <location>
        <begin position="16"/>
        <end position="31"/>
    </location>
</feature>